<dbReference type="PROSITE" id="PS00107">
    <property type="entry name" value="PROTEIN_KINASE_ATP"/>
    <property type="match status" value="1"/>
</dbReference>
<dbReference type="GO" id="GO:0005634">
    <property type="term" value="C:nucleus"/>
    <property type="evidence" value="ECO:0007669"/>
    <property type="project" value="TreeGrafter"/>
</dbReference>
<keyword evidence="2 3" id="KW-0067">ATP-binding</keyword>
<sequence length="969" mass="101828">MSSSPPSPFPLTLAAGGAQGALFAPNGPARNGMQTSTLRAPPDQAPLDQQHQQPQQSSVQSPEPPSFAHPFAVPPTIPPNMSHPFSVPPVPCYPPPPPSPSPGSAGDSPTSTASSMHTPYRREPTLIQSVADINDMYEMKFNEKLGSGHTGEVFDAVCRQTNQQRAIKRIHKTDLKLVVDESYFRDIYDFIVRCGHPNLVKICEVLEDPEHFYIVMEKCKGPDLVDFTESFEPGDIPEADCKRIMRNLLAAVRHLHEHRLLHRDIKLDNVLFKDRPGGQVVLLDFDMCMFIDRADSPKTVEKEGEISVVGTRGYMAPECYKGQKGQYTQASDLWGCGVILYVLITGNFPFILSECKSSREVRRVLRQGFLKFEDAVVQRFPAATDLISRLLTYHPNGRPSSAQEALDHPWFGPSLLCRPYPLTMPTSSTGLTAPPMTAPPWMTPAPPGMTPAPPGMMTPAPPGMTPLTAPPGMTPLTAPPGMAPLTAPPGMTPPAPVQQQGSANSPSHMHNPTGGPLLPMPPMTPPGSSPVHNPFAHVSPNASPSPLTPRAQSLELPHDGHPVHPHRQPSQASSPTPQPSPTHQQQRHNTSGSDSAEGLISPNAISLLDQAIRHTVDGVDLGGEGLVSMGLVGMGHEGGDDGRAMDMDEADGRSFTGAQSNLGAGTAELMSPALSHSTGPADVTNSSSTPQIPPPSLQQPQALPQPGIPSQKRSAALLTGATGQQQRQQQELFSSIPSSLWLMDKGQGAIGKGRGQGMAGTAQDASSSSTGTGGAKLVPMGRTSQTGSAASTAESQADPKQEALSVACCELLSPTLGHSSMTVGSSGSALFGSSHVATAALSHAPPSLWPGITHLGPHIRGNGSGGILAPWEDSRPQTMTALLTGAAGQQQQQQQDSFTWPPSSLSLDEGKGAPGAGRGQGIAGTAQDASSSITGTGGAKLVSMSRRRQAKGGAGLCMCMGSGLCTACQ</sequence>
<feature type="compositionally biased region" description="Polar residues" evidence="4">
    <location>
        <begin position="497"/>
        <end position="510"/>
    </location>
</feature>
<dbReference type="Gene3D" id="1.10.510.10">
    <property type="entry name" value="Transferase(Phosphotransferase) domain 1"/>
    <property type="match status" value="1"/>
</dbReference>
<protein>
    <recommendedName>
        <fullName evidence="5">Protein kinase domain-containing protein</fullName>
    </recommendedName>
</protein>
<dbReference type="Pfam" id="PF00069">
    <property type="entry name" value="Pkinase"/>
    <property type="match status" value="1"/>
</dbReference>
<evidence type="ECO:0000313" key="6">
    <source>
        <dbReference type="EMBL" id="CEL96865.1"/>
    </source>
</evidence>
<keyword evidence="1 3" id="KW-0547">Nucleotide-binding</keyword>
<dbReference type="SMART" id="SM00220">
    <property type="entry name" value="S_TKc"/>
    <property type="match status" value="1"/>
</dbReference>
<gene>
    <name evidence="6" type="ORF">Vbra_12068</name>
</gene>
<organism evidence="6 7">
    <name type="scientific">Vitrella brassicaformis (strain CCMP3155)</name>
    <dbReference type="NCBI Taxonomy" id="1169540"/>
    <lineage>
        <taxon>Eukaryota</taxon>
        <taxon>Sar</taxon>
        <taxon>Alveolata</taxon>
        <taxon>Colpodellida</taxon>
        <taxon>Vitrellaceae</taxon>
        <taxon>Vitrella</taxon>
    </lineage>
</organism>
<dbReference type="InterPro" id="IPR008271">
    <property type="entry name" value="Ser/Thr_kinase_AS"/>
</dbReference>
<evidence type="ECO:0000259" key="5">
    <source>
        <dbReference type="PROSITE" id="PS50011"/>
    </source>
</evidence>
<feature type="compositionally biased region" description="Low complexity" evidence="4">
    <location>
        <begin position="41"/>
        <end position="61"/>
    </location>
</feature>
<feature type="compositionally biased region" description="Low complexity" evidence="4">
    <location>
        <begin position="102"/>
        <end position="111"/>
    </location>
</feature>
<dbReference type="GO" id="GO:0005524">
    <property type="term" value="F:ATP binding"/>
    <property type="evidence" value="ECO:0007669"/>
    <property type="project" value="UniProtKB-UniRule"/>
</dbReference>
<feature type="compositionally biased region" description="Gly residues" evidence="4">
    <location>
        <begin position="748"/>
        <end position="758"/>
    </location>
</feature>
<feature type="binding site" evidence="3">
    <location>
        <position position="168"/>
    </location>
    <ligand>
        <name>ATP</name>
        <dbReference type="ChEBI" id="CHEBI:30616"/>
    </ligand>
</feature>
<dbReference type="Gene3D" id="3.30.200.20">
    <property type="entry name" value="Phosphorylase Kinase, domain 1"/>
    <property type="match status" value="1"/>
</dbReference>
<evidence type="ECO:0000256" key="2">
    <source>
        <dbReference type="ARBA" id="ARBA00022840"/>
    </source>
</evidence>
<dbReference type="PROSITE" id="PS00108">
    <property type="entry name" value="PROTEIN_KINASE_ST"/>
    <property type="match status" value="1"/>
</dbReference>
<name>A0A0G4EK25_VITBC</name>
<dbReference type="GO" id="GO:0044773">
    <property type="term" value="P:mitotic DNA damage checkpoint signaling"/>
    <property type="evidence" value="ECO:0007669"/>
    <property type="project" value="TreeGrafter"/>
</dbReference>
<feature type="compositionally biased region" description="Pro residues" evidence="4">
    <location>
        <begin position="62"/>
        <end position="78"/>
    </location>
</feature>
<dbReference type="GO" id="GO:0004674">
    <property type="term" value="F:protein serine/threonine kinase activity"/>
    <property type="evidence" value="ECO:0007669"/>
    <property type="project" value="TreeGrafter"/>
</dbReference>
<feature type="compositionally biased region" description="Low complexity" evidence="4">
    <location>
        <begin position="759"/>
        <end position="770"/>
    </location>
</feature>
<evidence type="ECO:0000256" key="1">
    <source>
        <dbReference type="ARBA" id="ARBA00022741"/>
    </source>
</evidence>
<accession>A0A0G4EK25</accession>
<dbReference type="SUPFAM" id="SSF56112">
    <property type="entry name" value="Protein kinase-like (PK-like)"/>
    <property type="match status" value="1"/>
</dbReference>
<dbReference type="InterPro" id="IPR000719">
    <property type="entry name" value="Prot_kinase_dom"/>
</dbReference>
<reference evidence="6 7" key="1">
    <citation type="submission" date="2014-11" db="EMBL/GenBank/DDBJ databases">
        <authorList>
            <person name="Zhu J."/>
            <person name="Qi W."/>
            <person name="Song R."/>
        </authorList>
    </citation>
    <scope>NUCLEOTIDE SEQUENCE [LARGE SCALE GENOMIC DNA]</scope>
</reference>
<dbReference type="EMBL" id="CDMY01000248">
    <property type="protein sequence ID" value="CEL96865.1"/>
    <property type="molecule type" value="Genomic_DNA"/>
</dbReference>
<dbReference type="GO" id="GO:0005737">
    <property type="term" value="C:cytoplasm"/>
    <property type="evidence" value="ECO:0007669"/>
    <property type="project" value="TreeGrafter"/>
</dbReference>
<dbReference type="PANTHER" id="PTHR44167">
    <property type="entry name" value="OVARIAN-SPECIFIC SERINE/THREONINE-PROTEIN KINASE LOK-RELATED"/>
    <property type="match status" value="1"/>
</dbReference>
<dbReference type="STRING" id="1169540.A0A0G4EK25"/>
<feature type="region of interest" description="Disordered" evidence="4">
    <location>
        <begin position="94"/>
        <end position="119"/>
    </location>
</feature>
<evidence type="ECO:0000256" key="4">
    <source>
        <dbReference type="SAM" id="MobiDB-lite"/>
    </source>
</evidence>
<feature type="region of interest" description="Disordered" evidence="4">
    <location>
        <begin position="478"/>
        <end position="599"/>
    </location>
</feature>
<dbReference type="InterPro" id="IPR011009">
    <property type="entry name" value="Kinase-like_dom_sf"/>
</dbReference>
<feature type="compositionally biased region" description="Pro residues" evidence="4">
    <location>
        <begin position="518"/>
        <end position="528"/>
    </location>
</feature>
<feature type="compositionally biased region" description="Pro residues" evidence="4">
    <location>
        <begin position="478"/>
        <end position="496"/>
    </location>
</feature>
<dbReference type="Proteomes" id="UP000041254">
    <property type="component" value="Unassembled WGS sequence"/>
</dbReference>
<evidence type="ECO:0000313" key="7">
    <source>
        <dbReference type="Proteomes" id="UP000041254"/>
    </source>
</evidence>
<dbReference type="VEuPathDB" id="CryptoDB:Vbra_12068"/>
<dbReference type="InterPro" id="IPR017441">
    <property type="entry name" value="Protein_kinase_ATP_BS"/>
</dbReference>
<dbReference type="InParanoid" id="A0A0G4EK25"/>
<dbReference type="PANTHER" id="PTHR44167:SF18">
    <property type="entry name" value="PROTEIN KINASE DOMAIN-CONTAINING PROTEIN"/>
    <property type="match status" value="1"/>
</dbReference>
<evidence type="ECO:0000256" key="3">
    <source>
        <dbReference type="PROSITE-ProRule" id="PRU10141"/>
    </source>
</evidence>
<proteinExistence type="predicted"/>
<keyword evidence="7" id="KW-1185">Reference proteome</keyword>
<feature type="compositionally biased region" description="Basic and acidic residues" evidence="4">
    <location>
        <begin position="637"/>
        <end position="652"/>
    </location>
</feature>
<feature type="compositionally biased region" description="Polar residues" evidence="4">
    <location>
        <begin position="896"/>
        <end position="906"/>
    </location>
</feature>
<dbReference type="AlphaFoldDB" id="A0A0G4EK25"/>
<feature type="region of interest" description="Disordered" evidence="4">
    <location>
        <begin position="748"/>
        <end position="798"/>
    </location>
</feature>
<feature type="region of interest" description="Disordered" evidence="4">
    <location>
        <begin position="886"/>
        <end position="944"/>
    </location>
</feature>
<feature type="compositionally biased region" description="Low complexity" evidence="4">
    <location>
        <begin position="698"/>
        <end position="709"/>
    </location>
</feature>
<feature type="region of interest" description="Disordered" evidence="4">
    <location>
        <begin position="632"/>
        <end position="731"/>
    </location>
</feature>
<feature type="region of interest" description="Disordered" evidence="4">
    <location>
        <begin position="19"/>
        <end position="82"/>
    </location>
</feature>
<dbReference type="PROSITE" id="PS50011">
    <property type="entry name" value="PROTEIN_KINASE_DOM"/>
    <property type="match status" value="1"/>
</dbReference>
<feature type="compositionally biased region" description="Gly residues" evidence="4">
    <location>
        <begin position="912"/>
        <end position="922"/>
    </location>
</feature>
<feature type="compositionally biased region" description="Polar residues" evidence="4">
    <location>
        <begin position="782"/>
        <end position="795"/>
    </location>
</feature>
<feature type="domain" description="Protein kinase" evidence="5">
    <location>
        <begin position="139"/>
        <end position="411"/>
    </location>
</feature>